<accession>A0A9D4EXM3</accession>
<name>A0A9D4EXM3_DREPO</name>
<evidence type="ECO:0000313" key="2">
    <source>
        <dbReference type="EMBL" id="KAH3787544.1"/>
    </source>
</evidence>
<dbReference type="EMBL" id="JAIWYP010000008">
    <property type="protein sequence ID" value="KAH3787544.1"/>
    <property type="molecule type" value="Genomic_DNA"/>
</dbReference>
<evidence type="ECO:0000256" key="1">
    <source>
        <dbReference type="SAM" id="MobiDB-lite"/>
    </source>
</evidence>
<sequence>MEVKDRVVEFWEEDKSSFEIFETGREEKREARPMPTFPTAPTTQADRTRPVPDRLVGLDRVDLNGSGNPATVI</sequence>
<reference evidence="2" key="1">
    <citation type="journal article" date="2019" name="bioRxiv">
        <title>The Genome of the Zebra Mussel, Dreissena polymorpha: A Resource for Invasive Species Research.</title>
        <authorList>
            <person name="McCartney M.A."/>
            <person name="Auch B."/>
            <person name="Kono T."/>
            <person name="Mallez S."/>
            <person name="Zhang Y."/>
            <person name="Obille A."/>
            <person name="Becker A."/>
            <person name="Abrahante J.E."/>
            <person name="Garbe J."/>
            <person name="Badalamenti J.P."/>
            <person name="Herman A."/>
            <person name="Mangelson H."/>
            <person name="Liachko I."/>
            <person name="Sullivan S."/>
            <person name="Sone E.D."/>
            <person name="Koren S."/>
            <person name="Silverstein K.A.T."/>
            <person name="Beckman K.B."/>
            <person name="Gohl D.M."/>
        </authorList>
    </citation>
    <scope>NUCLEOTIDE SEQUENCE</scope>
    <source>
        <strain evidence="2">Duluth1</strain>
        <tissue evidence="2">Whole animal</tissue>
    </source>
</reference>
<comment type="caution">
    <text evidence="2">The sequence shown here is derived from an EMBL/GenBank/DDBJ whole genome shotgun (WGS) entry which is preliminary data.</text>
</comment>
<organism evidence="2 3">
    <name type="scientific">Dreissena polymorpha</name>
    <name type="common">Zebra mussel</name>
    <name type="synonym">Mytilus polymorpha</name>
    <dbReference type="NCBI Taxonomy" id="45954"/>
    <lineage>
        <taxon>Eukaryota</taxon>
        <taxon>Metazoa</taxon>
        <taxon>Spiralia</taxon>
        <taxon>Lophotrochozoa</taxon>
        <taxon>Mollusca</taxon>
        <taxon>Bivalvia</taxon>
        <taxon>Autobranchia</taxon>
        <taxon>Heteroconchia</taxon>
        <taxon>Euheterodonta</taxon>
        <taxon>Imparidentia</taxon>
        <taxon>Neoheterodontei</taxon>
        <taxon>Myida</taxon>
        <taxon>Dreissenoidea</taxon>
        <taxon>Dreissenidae</taxon>
        <taxon>Dreissena</taxon>
    </lineage>
</organism>
<protein>
    <submittedName>
        <fullName evidence="2">Uncharacterized protein</fullName>
    </submittedName>
</protein>
<dbReference type="AlphaFoldDB" id="A0A9D4EXM3"/>
<evidence type="ECO:0000313" key="3">
    <source>
        <dbReference type="Proteomes" id="UP000828390"/>
    </source>
</evidence>
<gene>
    <name evidence="2" type="ORF">DPMN_165670</name>
</gene>
<reference evidence="2" key="2">
    <citation type="submission" date="2020-11" db="EMBL/GenBank/DDBJ databases">
        <authorList>
            <person name="McCartney M.A."/>
            <person name="Auch B."/>
            <person name="Kono T."/>
            <person name="Mallez S."/>
            <person name="Becker A."/>
            <person name="Gohl D.M."/>
            <person name="Silverstein K.A.T."/>
            <person name="Koren S."/>
            <person name="Bechman K.B."/>
            <person name="Herman A."/>
            <person name="Abrahante J.E."/>
            <person name="Garbe J."/>
        </authorList>
    </citation>
    <scope>NUCLEOTIDE SEQUENCE</scope>
    <source>
        <strain evidence="2">Duluth1</strain>
        <tissue evidence="2">Whole animal</tissue>
    </source>
</reference>
<dbReference type="Proteomes" id="UP000828390">
    <property type="component" value="Unassembled WGS sequence"/>
</dbReference>
<proteinExistence type="predicted"/>
<feature type="region of interest" description="Disordered" evidence="1">
    <location>
        <begin position="24"/>
        <end position="51"/>
    </location>
</feature>
<keyword evidence="3" id="KW-1185">Reference proteome</keyword>